<dbReference type="InterPro" id="IPR039420">
    <property type="entry name" value="WalR-like"/>
</dbReference>
<name>A0A6J4VT33_9DEIN</name>
<keyword evidence="1 6" id="KW-0597">Phosphoprotein</keyword>
<evidence type="ECO:0000256" key="3">
    <source>
        <dbReference type="ARBA" id="ARBA00023015"/>
    </source>
</evidence>
<dbReference type="GO" id="GO:0000976">
    <property type="term" value="F:transcription cis-regulatory region binding"/>
    <property type="evidence" value="ECO:0007669"/>
    <property type="project" value="TreeGrafter"/>
</dbReference>
<organism evidence="10">
    <name type="scientific">uncultured Truepera sp</name>
    <dbReference type="NCBI Taxonomy" id="543023"/>
    <lineage>
        <taxon>Bacteria</taxon>
        <taxon>Thermotogati</taxon>
        <taxon>Deinococcota</taxon>
        <taxon>Deinococci</taxon>
        <taxon>Trueperales</taxon>
        <taxon>Trueperaceae</taxon>
        <taxon>Truepera</taxon>
        <taxon>environmental samples</taxon>
    </lineage>
</organism>
<evidence type="ECO:0000259" key="9">
    <source>
        <dbReference type="PROSITE" id="PS51755"/>
    </source>
</evidence>
<evidence type="ECO:0000313" key="10">
    <source>
        <dbReference type="EMBL" id="CAA9584611.1"/>
    </source>
</evidence>
<feature type="modified residue" description="4-aspartylphosphate" evidence="6">
    <location>
        <position position="53"/>
    </location>
</feature>
<dbReference type="EMBL" id="CADCWP010000299">
    <property type="protein sequence ID" value="CAA9584611.1"/>
    <property type="molecule type" value="Genomic_DNA"/>
</dbReference>
<feature type="domain" description="OmpR/PhoB-type" evidence="9">
    <location>
        <begin position="124"/>
        <end position="221"/>
    </location>
</feature>
<evidence type="ECO:0000259" key="8">
    <source>
        <dbReference type="PROSITE" id="PS50110"/>
    </source>
</evidence>
<dbReference type="PROSITE" id="PS50110">
    <property type="entry name" value="RESPONSE_REGULATORY"/>
    <property type="match status" value="1"/>
</dbReference>
<dbReference type="FunFam" id="3.40.50.2300:FF:000001">
    <property type="entry name" value="DNA-binding response regulator PhoB"/>
    <property type="match status" value="1"/>
</dbReference>
<dbReference type="SMART" id="SM00448">
    <property type="entry name" value="REC"/>
    <property type="match status" value="1"/>
</dbReference>
<sequence length="221" mass="24490">MSAKLLVVEDDLRLATLLKQELSHDGHRVEVVYNGTDALLKADGEAFDLIVLDLNLPDMDGLEVAARLRSDSDVSILMLTARGDVSSRVEGLYAGASDYLTKPFSVQELLARIHVRLREKSKPADVLTYETLTLEPTAGHCMVGGKTLSLTSLEFRLLELFLTHKGRIFSKEDLEDRLYGAERLPGSNTVEVFVSNLRRKLATADLQGMIQTVRGMGYVVR</sequence>
<evidence type="ECO:0008006" key="11">
    <source>
        <dbReference type="Google" id="ProtNLM"/>
    </source>
</evidence>
<keyword evidence="5" id="KW-0804">Transcription</keyword>
<dbReference type="PANTHER" id="PTHR48111:SF22">
    <property type="entry name" value="REGULATOR OF RPOS"/>
    <property type="match status" value="1"/>
</dbReference>
<dbReference type="GO" id="GO:0000156">
    <property type="term" value="F:phosphorelay response regulator activity"/>
    <property type="evidence" value="ECO:0007669"/>
    <property type="project" value="TreeGrafter"/>
</dbReference>
<dbReference type="SUPFAM" id="SSF52172">
    <property type="entry name" value="CheY-like"/>
    <property type="match status" value="1"/>
</dbReference>
<proteinExistence type="predicted"/>
<dbReference type="PANTHER" id="PTHR48111">
    <property type="entry name" value="REGULATOR OF RPOS"/>
    <property type="match status" value="1"/>
</dbReference>
<dbReference type="Gene3D" id="1.10.10.10">
    <property type="entry name" value="Winged helix-like DNA-binding domain superfamily/Winged helix DNA-binding domain"/>
    <property type="match status" value="1"/>
</dbReference>
<dbReference type="InterPro" id="IPR001789">
    <property type="entry name" value="Sig_transdc_resp-reg_receiver"/>
</dbReference>
<feature type="DNA-binding region" description="OmpR/PhoB-type" evidence="7">
    <location>
        <begin position="124"/>
        <end position="221"/>
    </location>
</feature>
<evidence type="ECO:0000256" key="6">
    <source>
        <dbReference type="PROSITE-ProRule" id="PRU00169"/>
    </source>
</evidence>
<dbReference type="InterPro" id="IPR036388">
    <property type="entry name" value="WH-like_DNA-bd_sf"/>
</dbReference>
<dbReference type="SMART" id="SM00862">
    <property type="entry name" value="Trans_reg_C"/>
    <property type="match status" value="1"/>
</dbReference>
<keyword evidence="4 7" id="KW-0238">DNA-binding</keyword>
<dbReference type="Pfam" id="PF00072">
    <property type="entry name" value="Response_reg"/>
    <property type="match status" value="1"/>
</dbReference>
<dbReference type="CDD" id="cd17574">
    <property type="entry name" value="REC_OmpR"/>
    <property type="match status" value="1"/>
</dbReference>
<dbReference type="Pfam" id="PF00486">
    <property type="entry name" value="Trans_reg_C"/>
    <property type="match status" value="1"/>
</dbReference>
<evidence type="ECO:0000256" key="5">
    <source>
        <dbReference type="ARBA" id="ARBA00023163"/>
    </source>
</evidence>
<gene>
    <name evidence="10" type="ORF">AVDCRST_MAG86-3316</name>
</gene>
<keyword evidence="2" id="KW-0902">Two-component regulatory system</keyword>
<dbReference type="GO" id="GO:0006355">
    <property type="term" value="P:regulation of DNA-templated transcription"/>
    <property type="evidence" value="ECO:0007669"/>
    <property type="project" value="InterPro"/>
</dbReference>
<evidence type="ECO:0000256" key="2">
    <source>
        <dbReference type="ARBA" id="ARBA00023012"/>
    </source>
</evidence>
<dbReference type="GO" id="GO:0005829">
    <property type="term" value="C:cytosol"/>
    <property type="evidence" value="ECO:0007669"/>
    <property type="project" value="TreeGrafter"/>
</dbReference>
<protein>
    <recommendedName>
        <fullName evidence="11">Two-component transcriptional response regulator, LuxR family</fullName>
    </recommendedName>
</protein>
<dbReference type="AlphaFoldDB" id="A0A6J4VT33"/>
<dbReference type="InterPro" id="IPR011006">
    <property type="entry name" value="CheY-like_superfamily"/>
</dbReference>
<accession>A0A6J4VT33</accession>
<dbReference type="PROSITE" id="PS51755">
    <property type="entry name" value="OMPR_PHOB"/>
    <property type="match status" value="1"/>
</dbReference>
<reference evidence="10" key="1">
    <citation type="submission" date="2020-02" db="EMBL/GenBank/DDBJ databases">
        <authorList>
            <person name="Meier V. D."/>
        </authorList>
    </citation>
    <scope>NUCLEOTIDE SEQUENCE</scope>
    <source>
        <strain evidence="10">AVDCRST_MAG86</strain>
    </source>
</reference>
<dbReference type="GO" id="GO:0032993">
    <property type="term" value="C:protein-DNA complex"/>
    <property type="evidence" value="ECO:0007669"/>
    <property type="project" value="TreeGrafter"/>
</dbReference>
<keyword evidence="3" id="KW-0805">Transcription regulation</keyword>
<evidence type="ECO:0000256" key="4">
    <source>
        <dbReference type="ARBA" id="ARBA00023125"/>
    </source>
</evidence>
<feature type="domain" description="Response regulatory" evidence="8">
    <location>
        <begin position="4"/>
        <end position="117"/>
    </location>
</feature>
<evidence type="ECO:0000256" key="7">
    <source>
        <dbReference type="PROSITE-ProRule" id="PRU01091"/>
    </source>
</evidence>
<dbReference type="Gene3D" id="3.40.50.2300">
    <property type="match status" value="1"/>
</dbReference>
<evidence type="ECO:0000256" key="1">
    <source>
        <dbReference type="ARBA" id="ARBA00022553"/>
    </source>
</evidence>
<dbReference type="CDD" id="cd00383">
    <property type="entry name" value="trans_reg_C"/>
    <property type="match status" value="1"/>
</dbReference>
<dbReference type="Gene3D" id="6.10.250.690">
    <property type="match status" value="1"/>
</dbReference>
<dbReference type="InterPro" id="IPR001867">
    <property type="entry name" value="OmpR/PhoB-type_DNA-bd"/>
</dbReference>